<evidence type="ECO:0000313" key="3">
    <source>
        <dbReference type="Proteomes" id="UP001223978"/>
    </source>
</evidence>
<accession>A0ABT6SJP6</accession>
<dbReference type="Proteomes" id="UP001223978">
    <property type="component" value="Unassembled WGS sequence"/>
</dbReference>
<name>A0ABT6SJP6_9ACTN</name>
<evidence type="ECO:0000313" key="2">
    <source>
        <dbReference type="EMBL" id="MDI3408418.1"/>
    </source>
</evidence>
<feature type="region of interest" description="Disordered" evidence="1">
    <location>
        <begin position="106"/>
        <end position="128"/>
    </location>
</feature>
<protein>
    <submittedName>
        <fullName evidence="2">Uncharacterized protein</fullName>
    </submittedName>
</protein>
<comment type="caution">
    <text evidence="2">The sequence shown here is derived from an EMBL/GenBank/DDBJ whole genome shotgun (WGS) entry which is preliminary data.</text>
</comment>
<sequence length="128" mass="13787">MRRAEGDRQRRQDLADAAAGLQPRLLPWARDGKSCYLSTDGGPDSYLSRVADAMEDVQLEMGAEVLEAAAKILADPVSPHSEVRYVALRLAECLNDALRVAESRGARIPVPGDEEPQEGPTLAAEAFG</sequence>
<keyword evidence="3" id="KW-1185">Reference proteome</keyword>
<organism evidence="2 3">
    <name type="scientific">Streptomyces cavernicola</name>
    <dbReference type="NCBI Taxonomy" id="3043613"/>
    <lineage>
        <taxon>Bacteria</taxon>
        <taxon>Bacillati</taxon>
        <taxon>Actinomycetota</taxon>
        <taxon>Actinomycetes</taxon>
        <taxon>Kitasatosporales</taxon>
        <taxon>Streptomycetaceae</taxon>
        <taxon>Streptomyces</taxon>
    </lineage>
</organism>
<evidence type="ECO:0000256" key="1">
    <source>
        <dbReference type="SAM" id="MobiDB-lite"/>
    </source>
</evidence>
<reference evidence="2 3" key="1">
    <citation type="submission" date="2023-05" db="EMBL/GenBank/DDBJ databases">
        <title>Draft genome sequence of Streptomyces sp. B-S-A6 isolated from a cave soil in Thailand.</title>
        <authorList>
            <person name="Chamroensaksri N."/>
            <person name="Muangham S."/>
        </authorList>
    </citation>
    <scope>NUCLEOTIDE SEQUENCE [LARGE SCALE GENOMIC DNA]</scope>
    <source>
        <strain evidence="2 3">B-S-A6</strain>
    </source>
</reference>
<dbReference type="EMBL" id="JASCIQ010000045">
    <property type="protein sequence ID" value="MDI3408418.1"/>
    <property type="molecule type" value="Genomic_DNA"/>
</dbReference>
<proteinExistence type="predicted"/>
<gene>
    <name evidence="2" type="ORF">QIS96_31930</name>
</gene>